<keyword evidence="1" id="KW-0472">Membrane</keyword>
<evidence type="ECO:0000256" key="1">
    <source>
        <dbReference type="SAM" id="Phobius"/>
    </source>
</evidence>
<gene>
    <name evidence="2" type="ORF">FSP39_019297</name>
</gene>
<feature type="transmembrane region" description="Helical" evidence="1">
    <location>
        <begin position="27"/>
        <end position="52"/>
    </location>
</feature>
<dbReference type="Gene3D" id="1.20.140.150">
    <property type="match status" value="1"/>
</dbReference>
<dbReference type="EMBL" id="VSWD01000006">
    <property type="protein sequence ID" value="KAK3100400.1"/>
    <property type="molecule type" value="Genomic_DNA"/>
</dbReference>
<evidence type="ECO:0000313" key="2">
    <source>
        <dbReference type="EMBL" id="KAK3100400.1"/>
    </source>
</evidence>
<comment type="caution">
    <text evidence="2">The sequence shown here is derived from an EMBL/GenBank/DDBJ whole genome shotgun (WGS) entry which is preliminary data.</text>
</comment>
<keyword evidence="1" id="KW-0812">Transmembrane</keyword>
<reference evidence="2" key="1">
    <citation type="submission" date="2019-08" db="EMBL/GenBank/DDBJ databases">
        <title>The improved chromosome-level genome for the pearl oyster Pinctada fucata martensii using PacBio sequencing and Hi-C.</title>
        <authorList>
            <person name="Zheng Z."/>
        </authorList>
    </citation>
    <scope>NUCLEOTIDE SEQUENCE</scope>
    <source>
        <strain evidence="2">ZZ-2019</strain>
        <tissue evidence="2">Adductor muscle</tissue>
    </source>
</reference>
<feature type="transmembrane region" description="Helical" evidence="1">
    <location>
        <begin position="118"/>
        <end position="140"/>
    </location>
</feature>
<feature type="transmembrane region" description="Helical" evidence="1">
    <location>
        <begin position="190"/>
        <end position="213"/>
    </location>
</feature>
<keyword evidence="1" id="KW-1133">Transmembrane helix</keyword>
<organism evidence="2 3">
    <name type="scientific">Pinctada imbricata</name>
    <name type="common">Atlantic pearl-oyster</name>
    <name type="synonym">Pinctada martensii</name>
    <dbReference type="NCBI Taxonomy" id="66713"/>
    <lineage>
        <taxon>Eukaryota</taxon>
        <taxon>Metazoa</taxon>
        <taxon>Spiralia</taxon>
        <taxon>Lophotrochozoa</taxon>
        <taxon>Mollusca</taxon>
        <taxon>Bivalvia</taxon>
        <taxon>Autobranchia</taxon>
        <taxon>Pteriomorphia</taxon>
        <taxon>Pterioida</taxon>
        <taxon>Pterioidea</taxon>
        <taxon>Pteriidae</taxon>
        <taxon>Pinctada</taxon>
    </lineage>
</organism>
<feature type="transmembrane region" description="Helical" evidence="1">
    <location>
        <begin position="147"/>
        <end position="170"/>
    </location>
</feature>
<evidence type="ECO:0000313" key="3">
    <source>
        <dbReference type="Proteomes" id="UP001186944"/>
    </source>
</evidence>
<dbReference type="Proteomes" id="UP001186944">
    <property type="component" value="Unassembled WGS sequence"/>
</dbReference>
<protein>
    <submittedName>
        <fullName evidence="2">Uncharacterized protein</fullName>
    </submittedName>
</protein>
<sequence length="235" mass="25561">MADPVDPILRKVTLNEIRQDPVVKRHVIGLIFCGAAFLLDIGMSFSPMFWYYDVDVVESVSTTKISVGLWKGCIKIEIQDQEPTSRCYEHDSEDFPFSTLAGGSSKGAQLARMLGVTQLFQCLGLILIAISIVSTFLKLFKWRESSLLTPLGAVHAFWGAVTFIGSAGAFGTGVKVLNTPSEDYTENLHFSFAFAVICGCLSLAGSLTFLIAAKTTSGPTTEIKLEDKNSEDVES</sequence>
<proteinExistence type="predicted"/>
<accession>A0AA89BZS4</accession>
<keyword evidence="3" id="KW-1185">Reference proteome</keyword>
<name>A0AA89BZS4_PINIB</name>
<dbReference type="AlphaFoldDB" id="A0AA89BZS4"/>